<keyword evidence="5" id="KW-0042">Antenna complex</keyword>
<protein>
    <submittedName>
        <fullName evidence="12">Phycobilisome protein</fullName>
    </submittedName>
</protein>
<evidence type="ECO:0000256" key="4">
    <source>
        <dbReference type="ARBA" id="ARBA00022531"/>
    </source>
</evidence>
<accession>U5QS61</accession>
<dbReference type="Gene3D" id="1.10.490.20">
    <property type="entry name" value="Phycocyanins"/>
    <property type="match status" value="1"/>
</dbReference>
<dbReference type="HOGENOM" id="CLU_104219_1_0_3"/>
<evidence type="ECO:0000256" key="5">
    <source>
        <dbReference type="ARBA" id="ARBA00022549"/>
    </source>
</evidence>
<keyword evidence="4" id="KW-0602">Photosynthesis</keyword>
<dbReference type="RefSeq" id="WP_023175899.1">
    <property type="nucleotide sequence ID" value="NC_022600.1"/>
</dbReference>
<keyword evidence="6" id="KW-0605">Phycobilisome</keyword>
<dbReference type="Proteomes" id="UP000017396">
    <property type="component" value="Chromosome"/>
</dbReference>
<reference evidence="12 13" key="1">
    <citation type="journal article" date="2013" name="PLoS ONE">
        <title>Cultivation and Complete Genome Sequencing of Gloeobacter kilaueensis sp. nov., from a Lava Cave in Kilauea Caldera, Hawai'i.</title>
        <authorList>
            <person name="Saw J.H."/>
            <person name="Schatz M."/>
            <person name="Brown M.V."/>
            <person name="Kunkel D.D."/>
            <person name="Foster J.S."/>
            <person name="Shick H."/>
            <person name="Christensen S."/>
            <person name="Hou S."/>
            <person name="Wan X."/>
            <person name="Donachie S.P."/>
        </authorList>
    </citation>
    <scope>NUCLEOTIDE SEQUENCE [LARGE SCALE GENOMIC DNA]</scope>
    <source>
        <strain evidence="13">JS</strain>
    </source>
</reference>
<keyword evidence="8" id="KW-0157">Chromophore</keyword>
<sequence>MQLSDAVQALIRKARIVSFASWSTSFSPATIERLQTADDEGRYLTDTDLEALLADGPHDARVVQAARLLRDEAPAIVSEAREQVLAHFPGIAEAGGDLYPQARADACWRDFWHFLRCISYGVAAERHDFTSSEGLHYMGLLYQELRVPLPAMLLGLESLKKASLQRFAPEMQATVAPCFEALIVQLRPFEQEE</sequence>
<dbReference type="SUPFAM" id="SSF46458">
    <property type="entry name" value="Globin-like"/>
    <property type="match status" value="1"/>
</dbReference>
<comment type="similarity">
    <text evidence="2">Belongs to the phycobiliprotein family.</text>
</comment>
<dbReference type="AlphaFoldDB" id="U5QS61"/>
<dbReference type="STRING" id="1183438.GKIL_4289"/>
<keyword evidence="11" id="KW-0089">Bile pigment</keyword>
<evidence type="ECO:0000256" key="2">
    <source>
        <dbReference type="ARBA" id="ARBA00008182"/>
    </source>
</evidence>
<evidence type="ECO:0000313" key="13">
    <source>
        <dbReference type="Proteomes" id="UP000017396"/>
    </source>
</evidence>
<organism evidence="12 13">
    <name type="scientific">Gloeobacter kilaueensis (strain ATCC BAA-2537 / CCAP 1431/1 / ULC 316 / JS1)</name>
    <dbReference type="NCBI Taxonomy" id="1183438"/>
    <lineage>
        <taxon>Bacteria</taxon>
        <taxon>Bacillati</taxon>
        <taxon>Cyanobacteriota</taxon>
        <taxon>Cyanophyceae</taxon>
        <taxon>Gloeobacterales</taxon>
        <taxon>Gloeobacteraceae</taxon>
        <taxon>Gloeobacter</taxon>
    </lineage>
</organism>
<dbReference type="PANTHER" id="PTHR34011:SF2">
    <property type="entry name" value="ALLOPHYCOCYANIN ALPHA CHAIN"/>
    <property type="match status" value="1"/>
</dbReference>
<evidence type="ECO:0000256" key="6">
    <source>
        <dbReference type="ARBA" id="ARBA00022738"/>
    </source>
</evidence>
<dbReference type="GO" id="GO:0015979">
    <property type="term" value="P:photosynthesis"/>
    <property type="evidence" value="ECO:0007669"/>
    <property type="project" value="UniProtKB-KW"/>
</dbReference>
<evidence type="ECO:0000256" key="1">
    <source>
        <dbReference type="ARBA" id="ARBA00004170"/>
    </source>
</evidence>
<evidence type="ECO:0000256" key="9">
    <source>
        <dbReference type="ARBA" id="ARBA00023078"/>
    </source>
</evidence>
<keyword evidence="10" id="KW-0472">Membrane</keyword>
<dbReference type="GO" id="GO:0030089">
    <property type="term" value="C:phycobilisome"/>
    <property type="evidence" value="ECO:0007669"/>
    <property type="project" value="UniProtKB-KW"/>
</dbReference>
<dbReference type="EMBL" id="CP003587">
    <property type="protein sequence ID" value="AGY60535.1"/>
    <property type="molecule type" value="Genomic_DNA"/>
</dbReference>
<name>U5QS61_GLOK1</name>
<evidence type="ECO:0000256" key="10">
    <source>
        <dbReference type="ARBA" id="ARBA00023136"/>
    </source>
</evidence>
<dbReference type="Pfam" id="PF00502">
    <property type="entry name" value="Phycobilisome"/>
    <property type="match status" value="1"/>
</dbReference>
<dbReference type="CDD" id="cd12130">
    <property type="entry name" value="Apl"/>
    <property type="match status" value="1"/>
</dbReference>
<gene>
    <name evidence="12" type="primary">cpcB</name>
    <name evidence="12" type="ORF">GKIL_4289</name>
</gene>
<dbReference type="OrthoDB" id="552660at2"/>
<keyword evidence="7" id="KW-0249">Electron transport</keyword>
<dbReference type="PATRIC" id="fig|1183438.3.peg.4218"/>
<keyword evidence="3" id="KW-0813">Transport</keyword>
<evidence type="ECO:0000313" key="12">
    <source>
        <dbReference type="EMBL" id="AGY60535.1"/>
    </source>
</evidence>
<proteinExistence type="inferred from homology"/>
<dbReference type="eggNOG" id="ENOG502ZCG9">
    <property type="taxonomic scope" value="Bacteria"/>
</dbReference>
<keyword evidence="9" id="KW-0793">Thylakoid</keyword>
<evidence type="ECO:0000256" key="3">
    <source>
        <dbReference type="ARBA" id="ARBA00022448"/>
    </source>
</evidence>
<dbReference type="InterPro" id="IPR012128">
    <property type="entry name" value="Phycobilisome_asu/bsu"/>
</dbReference>
<dbReference type="InterPro" id="IPR009050">
    <property type="entry name" value="Globin-like_sf"/>
</dbReference>
<keyword evidence="13" id="KW-1185">Reference proteome</keyword>
<evidence type="ECO:0000256" key="7">
    <source>
        <dbReference type="ARBA" id="ARBA00022982"/>
    </source>
</evidence>
<evidence type="ECO:0000256" key="8">
    <source>
        <dbReference type="ARBA" id="ARBA00022991"/>
    </source>
</evidence>
<dbReference type="InterPro" id="IPR038719">
    <property type="entry name" value="Phycobilisome_asu/bsu_sf"/>
</dbReference>
<dbReference type="KEGG" id="glj:GKIL_4289"/>
<dbReference type="PANTHER" id="PTHR34011">
    <property type="entry name" value="PHYCOBILISOME 32.1 KDA LINKER POLYPEPTIDE, PHYCOCYANIN-ASSOCIATED, ROD 2-RELATED"/>
    <property type="match status" value="1"/>
</dbReference>
<evidence type="ECO:0000256" key="11">
    <source>
        <dbReference type="ARBA" id="ARBA00023307"/>
    </source>
</evidence>
<comment type="subcellular location">
    <subcellularLocation>
        <location evidence="1">Membrane</location>
        <topology evidence="1">Peripheral membrane protein</topology>
    </subcellularLocation>
</comment>